<evidence type="ECO:0000256" key="1">
    <source>
        <dbReference type="ARBA" id="ARBA00004196"/>
    </source>
</evidence>
<dbReference type="Gene3D" id="1.10.287.470">
    <property type="entry name" value="Helix hairpin bin"/>
    <property type="match status" value="1"/>
</dbReference>
<name>A0A0C1MQK4_9GAMM</name>
<keyword evidence="4" id="KW-0472">Membrane</keyword>
<keyword evidence="2 3" id="KW-0175">Coiled coil</keyword>
<evidence type="ECO:0000256" key="3">
    <source>
        <dbReference type="SAM" id="Coils"/>
    </source>
</evidence>
<dbReference type="InterPro" id="IPR050465">
    <property type="entry name" value="UPF0194_transport"/>
</dbReference>
<organism evidence="5 6">
    <name type="scientific">Pseudoalteromonas luteoviolacea</name>
    <dbReference type="NCBI Taxonomy" id="43657"/>
    <lineage>
        <taxon>Bacteria</taxon>
        <taxon>Pseudomonadati</taxon>
        <taxon>Pseudomonadota</taxon>
        <taxon>Gammaproteobacteria</taxon>
        <taxon>Alteromonadales</taxon>
        <taxon>Pseudoalteromonadaceae</taxon>
        <taxon>Pseudoalteromonas</taxon>
    </lineage>
</organism>
<sequence>MDIKDSLANNKKHTLSLKKIALSISVFAIFIALTFINFDGNRLDLHDFVVAEVQSGKLKLSVSGFGKLRSKQSRFITATHRSQVEEIYHLPGSRVQSDTIIMLLSNPELVQLLNRSRLALARQKASFEALKLSQHNALLAQQGQLTLLKSELSNAQNREEAEGKLIETGIVSALDHKRSQLEVSQLDARVKLAQQQLIQTKALHAQRLQIEHELTREVELSYAAAKADVEKLHVRAGIKGMLQEVNVEQGQSVQVGAPLALVGSELSLLADLQVPEKQASRVQEGQIGIINTFSGEVEARVNRIDPVVRDGRIAIELELTGALPDNARPALSIEGRVITDTKQAALSLQRPSYIAERSVASLFVLNLKTNQLVKTPIEFGTLAGNAIEIRSGVKAGEHVVISDMSDFKHLAQITITQ</sequence>
<dbReference type="Gene3D" id="2.40.50.100">
    <property type="match status" value="1"/>
</dbReference>
<protein>
    <submittedName>
        <fullName evidence="5">RND transporter</fullName>
    </submittedName>
</protein>
<dbReference type="PANTHER" id="PTHR32347">
    <property type="entry name" value="EFFLUX SYSTEM COMPONENT YKNX-RELATED"/>
    <property type="match status" value="1"/>
</dbReference>
<dbReference type="Gene3D" id="2.40.30.170">
    <property type="match status" value="1"/>
</dbReference>
<keyword evidence="4" id="KW-1133">Transmembrane helix</keyword>
<dbReference type="RefSeq" id="WP_039609969.1">
    <property type="nucleotide sequence ID" value="NZ_JWIC01000006.1"/>
</dbReference>
<feature type="transmembrane region" description="Helical" evidence="4">
    <location>
        <begin position="20"/>
        <end position="38"/>
    </location>
</feature>
<proteinExistence type="predicted"/>
<comment type="caution">
    <text evidence="5">The sequence shown here is derived from an EMBL/GenBank/DDBJ whole genome shotgun (WGS) entry which is preliminary data.</text>
</comment>
<dbReference type="Gene3D" id="2.40.420.20">
    <property type="match status" value="1"/>
</dbReference>
<evidence type="ECO:0000256" key="2">
    <source>
        <dbReference type="ARBA" id="ARBA00023054"/>
    </source>
</evidence>
<dbReference type="GO" id="GO:0030313">
    <property type="term" value="C:cell envelope"/>
    <property type="evidence" value="ECO:0007669"/>
    <property type="project" value="UniProtKB-SubCell"/>
</dbReference>
<dbReference type="SUPFAM" id="SSF111369">
    <property type="entry name" value="HlyD-like secretion proteins"/>
    <property type="match status" value="1"/>
</dbReference>
<gene>
    <name evidence="5" type="ORF">JF50_13565</name>
</gene>
<keyword evidence="4" id="KW-0812">Transmembrane</keyword>
<evidence type="ECO:0000313" key="5">
    <source>
        <dbReference type="EMBL" id="KID56908.1"/>
    </source>
</evidence>
<dbReference type="OrthoDB" id="6397038at2"/>
<evidence type="ECO:0000256" key="4">
    <source>
        <dbReference type="SAM" id="Phobius"/>
    </source>
</evidence>
<evidence type="ECO:0000313" key="6">
    <source>
        <dbReference type="Proteomes" id="UP000031327"/>
    </source>
</evidence>
<dbReference type="AlphaFoldDB" id="A0A0C1MQK4"/>
<dbReference type="Proteomes" id="UP000031327">
    <property type="component" value="Unassembled WGS sequence"/>
</dbReference>
<accession>A0A0C1MQK4</accession>
<comment type="subcellular location">
    <subcellularLocation>
        <location evidence="1">Cell envelope</location>
    </subcellularLocation>
</comment>
<dbReference type="EMBL" id="JWIC01000006">
    <property type="protein sequence ID" value="KID56908.1"/>
    <property type="molecule type" value="Genomic_DNA"/>
</dbReference>
<feature type="coiled-coil region" evidence="3">
    <location>
        <begin position="138"/>
        <end position="196"/>
    </location>
</feature>
<reference evidence="5 6" key="1">
    <citation type="submission" date="2014-12" db="EMBL/GenBank/DDBJ databases">
        <title>Draft Genome Sequence of Pseudoalteromonas luteoviolacea HI1.</title>
        <authorList>
            <person name="Asahina A.Y."/>
            <person name="Hadfield M.G."/>
        </authorList>
    </citation>
    <scope>NUCLEOTIDE SEQUENCE [LARGE SCALE GENOMIC DNA]</scope>
    <source>
        <strain evidence="5 6">HI1</strain>
    </source>
</reference>
<dbReference type="PANTHER" id="PTHR32347:SF23">
    <property type="entry name" value="BLL5650 PROTEIN"/>
    <property type="match status" value="1"/>
</dbReference>